<gene>
    <name evidence="1" type="ORF">PBR20603_01516</name>
</gene>
<proteinExistence type="predicted"/>
<dbReference type="EMBL" id="CABPST010000002">
    <property type="protein sequence ID" value="VVE87580.1"/>
    <property type="molecule type" value="Genomic_DNA"/>
</dbReference>
<evidence type="ECO:0000313" key="2">
    <source>
        <dbReference type="Proteomes" id="UP000382040"/>
    </source>
</evidence>
<dbReference type="Proteomes" id="UP000382040">
    <property type="component" value="Unassembled WGS sequence"/>
</dbReference>
<protein>
    <submittedName>
        <fullName evidence="1">Uncharacterized protein</fullName>
    </submittedName>
</protein>
<evidence type="ECO:0000313" key="1">
    <source>
        <dbReference type="EMBL" id="VVE87580.1"/>
    </source>
</evidence>
<dbReference type="AlphaFoldDB" id="A0A5E5BTB4"/>
<keyword evidence="2" id="KW-1185">Reference proteome</keyword>
<sequence>MDRITELELQVTALGAVVQLLLGTHPEKSAITEILENVRDTTKSNFPTQAERDAIEAAFEPFILAGRGSQTSPAA</sequence>
<reference evidence="1 2" key="1">
    <citation type="submission" date="2019-08" db="EMBL/GenBank/DDBJ databases">
        <authorList>
            <person name="Peeters C."/>
        </authorList>
    </citation>
    <scope>NUCLEOTIDE SEQUENCE [LARGE SCALE GENOMIC DNA]</scope>
    <source>
        <strain evidence="1 2">LMG 20603</strain>
    </source>
</reference>
<name>A0A5E5BTB4_9BURK</name>
<organism evidence="1 2">
    <name type="scientific">Pandoraea bronchicola</name>
    <dbReference type="NCBI Taxonomy" id="2508287"/>
    <lineage>
        <taxon>Bacteria</taxon>
        <taxon>Pseudomonadati</taxon>
        <taxon>Pseudomonadota</taxon>
        <taxon>Betaproteobacteria</taxon>
        <taxon>Burkholderiales</taxon>
        <taxon>Burkholderiaceae</taxon>
        <taxon>Pandoraea</taxon>
    </lineage>
</organism>
<accession>A0A5E5BTB4</accession>